<accession>A0A3L6QG20</accession>
<keyword evidence="2" id="KW-1185">Reference proteome</keyword>
<dbReference type="AlphaFoldDB" id="A0A3L6QG20"/>
<evidence type="ECO:0000313" key="2">
    <source>
        <dbReference type="Proteomes" id="UP000275267"/>
    </source>
</evidence>
<gene>
    <name evidence="1" type="ORF">C2845_PM12G18060</name>
</gene>
<dbReference type="EMBL" id="PQIB02000012">
    <property type="protein sequence ID" value="RLM79574.1"/>
    <property type="molecule type" value="Genomic_DNA"/>
</dbReference>
<evidence type="ECO:0000313" key="1">
    <source>
        <dbReference type="EMBL" id="RLM79574.1"/>
    </source>
</evidence>
<dbReference type="Proteomes" id="UP000275267">
    <property type="component" value="Unassembled WGS sequence"/>
</dbReference>
<name>A0A3L6QG20_PANMI</name>
<sequence>MIGCHLQDSQPADHFTRHCWPSCSAVLHTQPLLIGVSKSAIFVQTTACGMATGT</sequence>
<proteinExistence type="predicted"/>
<comment type="caution">
    <text evidence="1">The sequence shown here is derived from an EMBL/GenBank/DDBJ whole genome shotgun (WGS) entry which is preliminary data.</text>
</comment>
<reference evidence="2" key="1">
    <citation type="journal article" date="2019" name="Nat. Commun.">
        <title>The genome of broomcorn millet.</title>
        <authorList>
            <person name="Zou C."/>
            <person name="Miki D."/>
            <person name="Li D."/>
            <person name="Tang Q."/>
            <person name="Xiao L."/>
            <person name="Rajput S."/>
            <person name="Deng P."/>
            <person name="Jia W."/>
            <person name="Huang R."/>
            <person name="Zhang M."/>
            <person name="Sun Y."/>
            <person name="Hu J."/>
            <person name="Fu X."/>
            <person name="Schnable P.S."/>
            <person name="Li F."/>
            <person name="Zhang H."/>
            <person name="Feng B."/>
            <person name="Zhu X."/>
            <person name="Liu R."/>
            <person name="Schnable J.C."/>
            <person name="Zhu J.-K."/>
            <person name="Zhang H."/>
        </authorList>
    </citation>
    <scope>NUCLEOTIDE SEQUENCE [LARGE SCALE GENOMIC DNA]</scope>
</reference>
<organism evidence="1 2">
    <name type="scientific">Panicum miliaceum</name>
    <name type="common">Proso millet</name>
    <name type="synonym">Broomcorn millet</name>
    <dbReference type="NCBI Taxonomy" id="4540"/>
    <lineage>
        <taxon>Eukaryota</taxon>
        <taxon>Viridiplantae</taxon>
        <taxon>Streptophyta</taxon>
        <taxon>Embryophyta</taxon>
        <taxon>Tracheophyta</taxon>
        <taxon>Spermatophyta</taxon>
        <taxon>Magnoliopsida</taxon>
        <taxon>Liliopsida</taxon>
        <taxon>Poales</taxon>
        <taxon>Poaceae</taxon>
        <taxon>PACMAD clade</taxon>
        <taxon>Panicoideae</taxon>
        <taxon>Panicodae</taxon>
        <taxon>Paniceae</taxon>
        <taxon>Panicinae</taxon>
        <taxon>Panicum</taxon>
        <taxon>Panicum sect. Panicum</taxon>
    </lineage>
</organism>
<protein>
    <submittedName>
        <fullName evidence="1">Uncharacterized protein</fullName>
    </submittedName>
</protein>